<comment type="caution">
    <text evidence="1">The sequence shown here is derived from an EMBL/GenBank/DDBJ whole genome shotgun (WGS) entry which is preliminary data.</text>
</comment>
<dbReference type="InterPro" id="IPR032675">
    <property type="entry name" value="LRR_dom_sf"/>
</dbReference>
<organism evidence="1 2">
    <name type="scientific">Dentiscutata erythropus</name>
    <dbReference type="NCBI Taxonomy" id="1348616"/>
    <lineage>
        <taxon>Eukaryota</taxon>
        <taxon>Fungi</taxon>
        <taxon>Fungi incertae sedis</taxon>
        <taxon>Mucoromycota</taxon>
        <taxon>Glomeromycotina</taxon>
        <taxon>Glomeromycetes</taxon>
        <taxon>Diversisporales</taxon>
        <taxon>Gigasporaceae</taxon>
        <taxon>Dentiscutata</taxon>
    </lineage>
</organism>
<reference evidence="1" key="1">
    <citation type="submission" date="2021-06" db="EMBL/GenBank/DDBJ databases">
        <authorList>
            <person name="Kallberg Y."/>
            <person name="Tangrot J."/>
            <person name="Rosling A."/>
        </authorList>
    </citation>
    <scope>NUCLEOTIDE SEQUENCE</scope>
    <source>
        <strain evidence="1">MA453B</strain>
    </source>
</reference>
<proteinExistence type="predicted"/>
<protein>
    <submittedName>
        <fullName evidence="1">16034_t:CDS:1</fullName>
    </submittedName>
</protein>
<dbReference type="AlphaFoldDB" id="A0A9N9K3Z1"/>
<evidence type="ECO:0000313" key="2">
    <source>
        <dbReference type="Proteomes" id="UP000789405"/>
    </source>
</evidence>
<accession>A0A9N9K3Z1</accession>
<dbReference type="SUPFAM" id="SSF52047">
    <property type="entry name" value="RNI-like"/>
    <property type="match status" value="1"/>
</dbReference>
<dbReference type="Gene3D" id="3.80.10.10">
    <property type="entry name" value="Ribonuclease Inhibitor"/>
    <property type="match status" value="1"/>
</dbReference>
<keyword evidence="2" id="KW-1185">Reference proteome</keyword>
<name>A0A9N9K3Z1_9GLOM</name>
<gene>
    <name evidence="1" type="ORF">DERYTH_LOCUS24370</name>
</gene>
<sequence length="274" mass="31839">MILFQAWLLALYGLYKSIACFVELIAKEIMSSLQVFVDKKLLFDPTEIVIAGFDANEFSEWKNLKGDGLVIENASILQKVEIDGRYIGEKLRTISFMNCPNLEEIKFIHHELVAVTIKGCPRLHDVNFYNNRLSDLDGLLGQLDPEIVASIWLVGNQFKAILEPFVKFTEIVYLGVSENRFYGSLEPLQKLRKLSYFMFEKTDIDSGLEYLDIDPCDVCCGYDEDERYKVVTIQRALNKYGQFDNQELNKKEEKKRFNHSRNLIKWREEHVKAV</sequence>
<dbReference type="Proteomes" id="UP000789405">
    <property type="component" value="Unassembled WGS sequence"/>
</dbReference>
<evidence type="ECO:0000313" key="1">
    <source>
        <dbReference type="EMBL" id="CAG8805927.1"/>
    </source>
</evidence>
<dbReference type="EMBL" id="CAJVPY010040653">
    <property type="protein sequence ID" value="CAG8805927.1"/>
    <property type="molecule type" value="Genomic_DNA"/>
</dbReference>